<dbReference type="Proteomes" id="UP000053989">
    <property type="component" value="Unassembled WGS sequence"/>
</dbReference>
<sequence length="69" mass="8116">IPDQSTERLYNSWRSLIPTLIEPLLEYTSRTLGKHLPPLLSTISFCKKCDCERRTARILCLLFDCERFL</sequence>
<keyword evidence="2" id="KW-1185">Reference proteome</keyword>
<organism evidence="1 2">
    <name type="scientific">Scleroderma citrinum Foug A</name>
    <dbReference type="NCBI Taxonomy" id="1036808"/>
    <lineage>
        <taxon>Eukaryota</taxon>
        <taxon>Fungi</taxon>
        <taxon>Dikarya</taxon>
        <taxon>Basidiomycota</taxon>
        <taxon>Agaricomycotina</taxon>
        <taxon>Agaricomycetes</taxon>
        <taxon>Agaricomycetidae</taxon>
        <taxon>Boletales</taxon>
        <taxon>Sclerodermatineae</taxon>
        <taxon>Sclerodermataceae</taxon>
        <taxon>Scleroderma</taxon>
    </lineage>
</organism>
<protein>
    <submittedName>
        <fullName evidence="1">Uncharacterized protein</fullName>
    </submittedName>
</protein>
<name>A0A0C3D2Y1_9AGAM</name>
<dbReference type="OrthoDB" id="2691413at2759"/>
<gene>
    <name evidence="1" type="ORF">SCLCIDRAFT_48836</name>
</gene>
<evidence type="ECO:0000313" key="2">
    <source>
        <dbReference type="Proteomes" id="UP000053989"/>
    </source>
</evidence>
<accession>A0A0C3D2Y1</accession>
<proteinExistence type="predicted"/>
<dbReference type="AlphaFoldDB" id="A0A0C3D2Y1"/>
<evidence type="ECO:0000313" key="1">
    <source>
        <dbReference type="EMBL" id="KIM55135.1"/>
    </source>
</evidence>
<reference evidence="1 2" key="1">
    <citation type="submission" date="2014-04" db="EMBL/GenBank/DDBJ databases">
        <authorList>
            <consortium name="DOE Joint Genome Institute"/>
            <person name="Kuo A."/>
            <person name="Kohler A."/>
            <person name="Nagy L.G."/>
            <person name="Floudas D."/>
            <person name="Copeland A."/>
            <person name="Barry K.W."/>
            <person name="Cichocki N."/>
            <person name="Veneault-Fourrey C."/>
            <person name="LaButti K."/>
            <person name="Lindquist E.A."/>
            <person name="Lipzen A."/>
            <person name="Lundell T."/>
            <person name="Morin E."/>
            <person name="Murat C."/>
            <person name="Sun H."/>
            <person name="Tunlid A."/>
            <person name="Henrissat B."/>
            <person name="Grigoriev I.V."/>
            <person name="Hibbett D.S."/>
            <person name="Martin F."/>
            <person name="Nordberg H.P."/>
            <person name="Cantor M.N."/>
            <person name="Hua S.X."/>
        </authorList>
    </citation>
    <scope>NUCLEOTIDE SEQUENCE [LARGE SCALE GENOMIC DNA]</scope>
    <source>
        <strain evidence="1 2">Foug A</strain>
    </source>
</reference>
<feature type="non-terminal residue" evidence="1">
    <location>
        <position position="69"/>
    </location>
</feature>
<feature type="non-terminal residue" evidence="1">
    <location>
        <position position="1"/>
    </location>
</feature>
<reference evidence="2" key="2">
    <citation type="submission" date="2015-01" db="EMBL/GenBank/DDBJ databases">
        <title>Evolutionary Origins and Diversification of the Mycorrhizal Mutualists.</title>
        <authorList>
            <consortium name="DOE Joint Genome Institute"/>
            <consortium name="Mycorrhizal Genomics Consortium"/>
            <person name="Kohler A."/>
            <person name="Kuo A."/>
            <person name="Nagy L.G."/>
            <person name="Floudas D."/>
            <person name="Copeland A."/>
            <person name="Barry K.W."/>
            <person name="Cichocki N."/>
            <person name="Veneault-Fourrey C."/>
            <person name="LaButti K."/>
            <person name="Lindquist E.A."/>
            <person name="Lipzen A."/>
            <person name="Lundell T."/>
            <person name="Morin E."/>
            <person name="Murat C."/>
            <person name="Riley R."/>
            <person name="Ohm R."/>
            <person name="Sun H."/>
            <person name="Tunlid A."/>
            <person name="Henrissat B."/>
            <person name="Grigoriev I.V."/>
            <person name="Hibbett D.S."/>
            <person name="Martin F."/>
        </authorList>
    </citation>
    <scope>NUCLEOTIDE SEQUENCE [LARGE SCALE GENOMIC DNA]</scope>
    <source>
        <strain evidence="2">Foug A</strain>
    </source>
</reference>
<dbReference type="InParanoid" id="A0A0C3D2Y1"/>
<dbReference type="EMBL" id="KN822140">
    <property type="protein sequence ID" value="KIM55135.1"/>
    <property type="molecule type" value="Genomic_DNA"/>
</dbReference>
<dbReference type="HOGENOM" id="CLU_191666_0_0_1"/>